<evidence type="ECO:0000313" key="1">
    <source>
        <dbReference type="EMBL" id="RPA94918.1"/>
    </source>
</evidence>
<protein>
    <submittedName>
        <fullName evidence="1">Uncharacterized protein</fullName>
    </submittedName>
</protein>
<dbReference type="EMBL" id="ML120432">
    <property type="protein sequence ID" value="RPA94918.1"/>
    <property type="molecule type" value="Genomic_DNA"/>
</dbReference>
<feature type="non-terminal residue" evidence="1">
    <location>
        <position position="1"/>
    </location>
</feature>
<sequence length="70" mass="8540">PEFYIYKQKSLDHNRKKAHNLEDLLNCFEWYKTLCDKHRIMVSNTYNFDKNGFQIGIRKDLWIVTLDSDQ</sequence>
<organism evidence="1 2">
    <name type="scientific">Choiromyces venosus 120613-1</name>
    <dbReference type="NCBI Taxonomy" id="1336337"/>
    <lineage>
        <taxon>Eukaryota</taxon>
        <taxon>Fungi</taxon>
        <taxon>Dikarya</taxon>
        <taxon>Ascomycota</taxon>
        <taxon>Pezizomycotina</taxon>
        <taxon>Pezizomycetes</taxon>
        <taxon>Pezizales</taxon>
        <taxon>Tuberaceae</taxon>
        <taxon>Choiromyces</taxon>
    </lineage>
</organism>
<reference evidence="1 2" key="1">
    <citation type="journal article" date="2018" name="Nat. Ecol. Evol.">
        <title>Pezizomycetes genomes reveal the molecular basis of ectomycorrhizal truffle lifestyle.</title>
        <authorList>
            <person name="Murat C."/>
            <person name="Payen T."/>
            <person name="Noel B."/>
            <person name="Kuo A."/>
            <person name="Morin E."/>
            <person name="Chen J."/>
            <person name="Kohler A."/>
            <person name="Krizsan K."/>
            <person name="Balestrini R."/>
            <person name="Da Silva C."/>
            <person name="Montanini B."/>
            <person name="Hainaut M."/>
            <person name="Levati E."/>
            <person name="Barry K.W."/>
            <person name="Belfiori B."/>
            <person name="Cichocki N."/>
            <person name="Clum A."/>
            <person name="Dockter R.B."/>
            <person name="Fauchery L."/>
            <person name="Guy J."/>
            <person name="Iotti M."/>
            <person name="Le Tacon F."/>
            <person name="Lindquist E.A."/>
            <person name="Lipzen A."/>
            <person name="Malagnac F."/>
            <person name="Mello A."/>
            <person name="Molinier V."/>
            <person name="Miyauchi S."/>
            <person name="Poulain J."/>
            <person name="Riccioni C."/>
            <person name="Rubini A."/>
            <person name="Sitrit Y."/>
            <person name="Splivallo R."/>
            <person name="Traeger S."/>
            <person name="Wang M."/>
            <person name="Zifcakova L."/>
            <person name="Wipf D."/>
            <person name="Zambonelli A."/>
            <person name="Paolocci F."/>
            <person name="Nowrousian M."/>
            <person name="Ottonello S."/>
            <person name="Baldrian P."/>
            <person name="Spatafora J.W."/>
            <person name="Henrissat B."/>
            <person name="Nagy L.G."/>
            <person name="Aury J.M."/>
            <person name="Wincker P."/>
            <person name="Grigoriev I.V."/>
            <person name="Bonfante P."/>
            <person name="Martin F.M."/>
        </authorList>
    </citation>
    <scope>NUCLEOTIDE SEQUENCE [LARGE SCALE GENOMIC DNA]</scope>
    <source>
        <strain evidence="1 2">120613-1</strain>
    </source>
</reference>
<accession>A0A3N4JD50</accession>
<proteinExistence type="predicted"/>
<dbReference type="AlphaFoldDB" id="A0A3N4JD50"/>
<evidence type="ECO:0000313" key="2">
    <source>
        <dbReference type="Proteomes" id="UP000276215"/>
    </source>
</evidence>
<gene>
    <name evidence="1" type="ORF">L873DRAFT_1700094</name>
</gene>
<keyword evidence="2" id="KW-1185">Reference proteome</keyword>
<dbReference type="Proteomes" id="UP000276215">
    <property type="component" value="Unassembled WGS sequence"/>
</dbReference>
<name>A0A3N4JD50_9PEZI</name>